<protein>
    <submittedName>
        <fullName evidence="7">Transposase and inactivated derivatives, IS30 family</fullName>
    </submittedName>
</protein>
<evidence type="ECO:0000256" key="1">
    <source>
        <dbReference type="ARBA" id="ARBA00002190"/>
    </source>
</evidence>
<dbReference type="InterPro" id="IPR053392">
    <property type="entry name" value="Transposase_IS30-like"/>
</dbReference>
<name>A0ABY1QTN1_9BURK</name>
<dbReference type="PANTHER" id="PTHR10948">
    <property type="entry name" value="TRANSPOSASE"/>
    <property type="match status" value="1"/>
</dbReference>
<keyword evidence="4" id="KW-0238">DNA-binding</keyword>
<dbReference type="InterPro" id="IPR012337">
    <property type="entry name" value="RNaseH-like_sf"/>
</dbReference>
<dbReference type="Gene3D" id="3.30.420.10">
    <property type="entry name" value="Ribonuclease H-like superfamily/Ribonuclease H"/>
    <property type="match status" value="1"/>
</dbReference>
<comment type="function">
    <text evidence="1">Required for the transposition of the insertion element.</text>
</comment>
<dbReference type="Pfam" id="PF00665">
    <property type="entry name" value="rve"/>
    <property type="match status" value="1"/>
</dbReference>
<evidence type="ECO:0000256" key="2">
    <source>
        <dbReference type="ARBA" id="ARBA00006363"/>
    </source>
</evidence>
<keyword evidence="8" id="KW-1185">Reference proteome</keyword>
<reference evidence="7 8" key="1">
    <citation type="submission" date="2017-05" db="EMBL/GenBank/DDBJ databases">
        <authorList>
            <person name="Varghese N."/>
            <person name="Submissions S."/>
        </authorList>
    </citation>
    <scope>NUCLEOTIDE SEQUENCE [LARGE SCALE GENOMIC DNA]</scope>
    <source>
        <strain evidence="7 8">DSM 26001</strain>
    </source>
</reference>
<dbReference type="NCBIfam" id="NF033563">
    <property type="entry name" value="transpos_IS30"/>
    <property type="match status" value="1"/>
</dbReference>
<dbReference type="InterPro" id="IPR001584">
    <property type="entry name" value="Integrase_cat-core"/>
</dbReference>
<dbReference type="InterPro" id="IPR051917">
    <property type="entry name" value="Transposase-Integrase"/>
</dbReference>
<organism evidence="7 8">
    <name type="scientific">Noviherbaspirillum suwonense</name>
    <dbReference type="NCBI Taxonomy" id="1224511"/>
    <lineage>
        <taxon>Bacteria</taxon>
        <taxon>Pseudomonadati</taxon>
        <taxon>Pseudomonadota</taxon>
        <taxon>Betaproteobacteria</taxon>
        <taxon>Burkholderiales</taxon>
        <taxon>Oxalobacteraceae</taxon>
        <taxon>Noviherbaspirillum</taxon>
    </lineage>
</organism>
<feature type="domain" description="Integrase catalytic" evidence="6">
    <location>
        <begin position="177"/>
        <end position="330"/>
    </location>
</feature>
<evidence type="ECO:0000313" key="8">
    <source>
        <dbReference type="Proteomes" id="UP001158049"/>
    </source>
</evidence>
<dbReference type="Proteomes" id="UP001158049">
    <property type="component" value="Unassembled WGS sequence"/>
</dbReference>
<dbReference type="SUPFAM" id="SSF53098">
    <property type="entry name" value="Ribonuclease H-like"/>
    <property type="match status" value="1"/>
</dbReference>
<dbReference type="PROSITE" id="PS50994">
    <property type="entry name" value="INTEGRASE"/>
    <property type="match status" value="1"/>
</dbReference>
<sequence>MQKPTTYQQLQPEDRITIATMRQRGFSVRAIARTLERAPSTIAREVARNTGAGQGYGSHHAQLRAVACRRNARGNSKMHAQSVCWGVVRTMLGWKWSPQQISATLKRVFPHQREFHVSHETIYTAIYAHARGELRRELIACLRHGHSTRLPRSRGTDRRGQIPDMISIHVRPPEVEDRVMPGHWEGDFIKGAGNKSSVGVLVERTSRLVLLARMEDATAASALAAFTAKLNAISAPLRQSLTYDQGKEMTRHAELAANTGVRVYFCDPHSPWQRGTCENTNGLLRQYLPKGTDLSVYSQEQLDAIADSLNTRPRATHHWLSPLQVYAAALASAHQPDTSIH</sequence>
<dbReference type="PANTHER" id="PTHR10948:SF23">
    <property type="entry name" value="TRANSPOSASE INSI FOR INSERTION SEQUENCE ELEMENT IS30A-RELATED"/>
    <property type="match status" value="1"/>
</dbReference>
<dbReference type="RefSeq" id="WP_283445496.1">
    <property type="nucleotide sequence ID" value="NZ_FXUL01000037.1"/>
</dbReference>
<dbReference type="InterPro" id="IPR001598">
    <property type="entry name" value="Transposase_IS30_CS"/>
</dbReference>
<keyword evidence="5" id="KW-0233">DNA recombination</keyword>
<keyword evidence="3" id="KW-0815">Transposition</keyword>
<dbReference type="InterPro" id="IPR025246">
    <property type="entry name" value="IS30-like_HTH"/>
</dbReference>
<dbReference type="InterPro" id="IPR036397">
    <property type="entry name" value="RNaseH_sf"/>
</dbReference>
<evidence type="ECO:0000256" key="4">
    <source>
        <dbReference type="ARBA" id="ARBA00023125"/>
    </source>
</evidence>
<comment type="similarity">
    <text evidence="2">Belongs to the transposase IS30 family.</text>
</comment>
<dbReference type="Pfam" id="PF13936">
    <property type="entry name" value="HTH_38"/>
    <property type="match status" value="1"/>
</dbReference>
<gene>
    <name evidence="7" type="ORF">SAMN06295970_1375</name>
</gene>
<dbReference type="PROSITE" id="PS01043">
    <property type="entry name" value="TRANSPOSASE_IS30"/>
    <property type="match status" value="1"/>
</dbReference>
<evidence type="ECO:0000313" key="7">
    <source>
        <dbReference type="EMBL" id="SMP80611.1"/>
    </source>
</evidence>
<comment type="caution">
    <text evidence="7">The sequence shown here is derived from an EMBL/GenBank/DDBJ whole genome shotgun (WGS) entry which is preliminary data.</text>
</comment>
<proteinExistence type="inferred from homology"/>
<accession>A0ABY1QTN1</accession>
<evidence type="ECO:0000259" key="6">
    <source>
        <dbReference type="PROSITE" id="PS50994"/>
    </source>
</evidence>
<dbReference type="EMBL" id="FXUL01000037">
    <property type="protein sequence ID" value="SMP80611.1"/>
    <property type="molecule type" value="Genomic_DNA"/>
</dbReference>
<evidence type="ECO:0000256" key="3">
    <source>
        <dbReference type="ARBA" id="ARBA00022578"/>
    </source>
</evidence>
<evidence type="ECO:0000256" key="5">
    <source>
        <dbReference type="ARBA" id="ARBA00023172"/>
    </source>
</evidence>